<keyword evidence="5" id="KW-0119">Carbohydrate metabolism</keyword>
<evidence type="ECO:0000256" key="1">
    <source>
        <dbReference type="ARBA" id="ARBA00001946"/>
    </source>
</evidence>
<dbReference type="InterPro" id="IPR011330">
    <property type="entry name" value="Glyco_hydro/deAcase_b/a-brl"/>
</dbReference>
<evidence type="ECO:0000313" key="6">
    <source>
        <dbReference type="EMBL" id="MFG6458269.1"/>
    </source>
</evidence>
<dbReference type="PANTHER" id="PTHR31609">
    <property type="entry name" value="YDJC DEACETYLASE FAMILY MEMBER"/>
    <property type="match status" value="1"/>
</dbReference>
<dbReference type="RefSeq" id="WP_394489121.1">
    <property type="nucleotide sequence ID" value="NZ_JBIGIA010000011.1"/>
</dbReference>
<dbReference type="Gene3D" id="3.20.20.370">
    <property type="entry name" value="Glycoside hydrolase/deacetylase"/>
    <property type="match status" value="1"/>
</dbReference>
<dbReference type="SUPFAM" id="SSF88713">
    <property type="entry name" value="Glycoside hydrolase/deacetylase"/>
    <property type="match status" value="1"/>
</dbReference>
<evidence type="ECO:0000256" key="2">
    <source>
        <dbReference type="ARBA" id="ARBA00022723"/>
    </source>
</evidence>
<evidence type="ECO:0000256" key="3">
    <source>
        <dbReference type="ARBA" id="ARBA00022801"/>
    </source>
</evidence>
<organism evidence="6 7">
    <name type="scientific">Pelomonas nitida</name>
    <dbReference type="NCBI Taxonomy" id="3299027"/>
    <lineage>
        <taxon>Bacteria</taxon>
        <taxon>Pseudomonadati</taxon>
        <taxon>Pseudomonadota</taxon>
        <taxon>Betaproteobacteria</taxon>
        <taxon>Burkholderiales</taxon>
        <taxon>Sphaerotilaceae</taxon>
        <taxon>Roseateles</taxon>
    </lineage>
</organism>
<evidence type="ECO:0000313" key="7">
    <source>
        <dbReference type="Proteomes" id="UP001606305"/>
    </source>
</evidence>
<dbReference type="CDD" id="cd10807">
    <property type="entry name" value="YdjC_like_3"/>
    <property type="match status" value="1"/>
</dbReference>
<comment type="caution">
    <text evidence="6">The sequence shown here is derived from an EMBL/GenBank/DDBJ whole genome shotgun (WGS) entry which is preliminary data.</text>
</comment>
<keyword evidence="2" id="KW-0479">Metal-binding</keyword>
<dbReference type="Proteomes" id="UP001606305">
    <property type="component" value="Unassembled WGS sequence"/>
</dbReference>
<protein>
    <submittedName>
        <fullName evidence="6">ChbG/HpnK family deacetylase</fullName>
    </submittedName>
</protein>
<evidence type="ECO:0000256" key="4">
    <source>
        <dbReference type="ARBA" id="ARBA00022842"/>
    </source>
</evidence>
<evidence type="ECO:0000256" key="5">
    <source>
        <dbReference type="ARBA" id="ARBA00023277"/>
    </source>
</evidence>
<keyword evidence="3" id="KW-0378">Hydrolase</keyword>
<dbReference type="InterPro" id="IPR006879">
    <property type="entry name" value="YdjC-like"/>
</dbReference>
<dbReference type="Pfam" id="PF04794">
    <property type="entry name" value="YdjC"/>
    <property type="match status" value="1"/>
</dbReference>
<reference evidence="6 7" key="1">
    <citation type="submission" date="2024-09" db="EMBL/GenBank/DDBJ databases">
        <title>Novel species of the genus Pelomonas and Roseateles isolated from streams.</title>
        <authorList>
            <person name="Lu H."/>
        </authorList>
    </citation>
    <scope>NUCLEOTIDE SEQUENCE [LARGE SCALE GENOMIC DNA]</scope>
    <source>
        <strain evidence="6 7">BYS96W</strain>
    </source>
</reference>
<gene>
    <name evidence="6" type="ORF">ACG00X_15625</name>
</gene>
<sequence length="263" mass="27921">MTRPRRLAVCADDYGQGAAVDRGILALAQQGRLTAFSCLVTSPRWAHAGLALPDGGVATGLHVNLTEGEPLSPALRKHWPRFPRLGALIALAHLGRLPAALAGEVQEQLRRFVDVTGRGPAFIDGHQHVHALPGVRPLVLAMARGLHLPVRNTGRVLGPGFPVKRRVIEACGGRQLTECLHGLGLPAATALLGVYDFDPRADYRALMRGWLREAPDGALLFCHPAEGTADPGDAIGAARVREMAYLASDAFTADLAEFGVVLG</sequence>
<accession>A0ABW7G8I4</accession>
<keyword evidence="4" id="KW-0460">Magnesium</keyword>
<comment type="cofactor">
    <cofactor evidence="1">
        <name>Mg(2+)</name>
        <dbReference type="ChEBI" id="CHEBI:18420"/>
    </cofactor>
</comment>
<proteinExistence type="predicted"/>
<dbReference type="EMBL" id="JBIGIA010000011">
    <property type="protein sequence ID" value="MFG6458269.1"/>
    <property type="molecule type" value="Genomic_DNA"/>
</dbReference>
<name>A0ABW7G8I4_9BURK</name>
<keyword evidence="7" id="KW-1185">Reference proteome</keyword>
<dbReference type="PANTHER" id="PTHR31609:SF1">
    <property type="entry name" value="CARBOHYDRATE DEACETYLASE"/>
    <property type="match status" value="1"/>
</dbReference>